<dbReference type="EMBL" id="BAAAFD010000001">
    <property type="protein sequence ID" value="GAA0853188.1"/>
    <property type="molecule type" value="Genomic_DNA"/>
</dbReference>
<comment type="caution">
    <text evidence="1">The sequence shown here is derived from an EMBL/GenBank/DDBJ whole genome shotgun (WGS) entry which is preliminary data.</text>
</comment>
<organism evidence="1 2">
    <name type="scientific">Aliiglaciecola litoralis</name>
    <dbReference type="NCBI Taxonomy" id="582857"/>
    <lineage>
        <taxon>Bacteria</taxon>
        <taxon>Pseudomonadati</taxon>
        <taxon>Pseudomonadota</taxon>
        <taxon>Gammaproteobacteria</taxon>
        <taxon>Alteromonadales</taxon>
        <taxon>Alteromonadaceae</taxon>
        <taxon>Aliiglaciecola</taxon>
    </lineage>
</organism>
<keyword evidence="2" id="KW-1185">Reference proteome</keyword>
<dbReference type="SUPFAM" id="SSF69754">
    <property type="entry name" value="Ribosome binding protein Y (YfiA homologue)"/>
    <property type="match status" value="1"/>
</dbReference>
<dbReference type="Pfam" id="PF02482">
    <property type="entry name" value="Ribosomal_S30AE"/>
    <property type="match status" value="1"/>
</dbReference>
<evidence type="ECO:0000313" key="1">
    <source>
        <dbReference type="EMBL" id="GAA0853188.1"/>
    </source>
</evidence>
<dbReference type="NCBIfam" id="TIGR00741">
    <property type="entry name" value="yfiA"/>
    <property type="match status" value="1"/>
</dbReference>
<dbReference type="InterPro" id="IPR003489">
    <property type="entry name" value="RHF/RaiA"/>
</dbReference>
<sequence>MKINASGHNIEINSTIREDLEEKFEKISNRYSSLISLDVTITKEHGEYEVELRTNYEGAAIAASGKDKVMYPAINKAAKKLEAGLAHRKGILKDNLHEKPVVTAPEIAYEKIQEMKLP</sequence>
<dbReference type="Proteomes" id="UP001500359">
    <property type="component" value="Unassembled WGS sequence"/>
</dbReference>
<gene>
    <name evidence="1" type="primary">raiA</name>
    <name evidence="1" type="ORF">GCM10009114_05340</name>
</gene>
<reference evidence="2" key="1">
    <citation type="journal article" date="2019" name="Int. J. Syst. Evol. Microbiol.">
        <title>The Global Catalogue of Microorganisms (GCM) 10K type strain sequencing project: providing services to taxonomists for standard genome sequencing and annotation.</title>
        <authorList>
            <consortium name="The Broad Institute Genomics Platform"/>
            <consortium name="The Broad Institute Genome Sequencing Center for Infectious Disease"/>
            <person name="Wu L."/>
            <person name="Ma J."/>
        </authorList>
    </citation>
    <scope>NUCLEOTIDE SEQUENCE [LARGE SCALE GENOMIC DNA]</scope>
    <source>
        <strain evidence="2">JCM 15896</strain>
    </source>
</reference>
<name>A0ABP3WMN2_9ALTE</name>
<accession>A0ABP3WMN2</accession>
<dbReference type="Gene3D" id="3.30.160.100">
    <property type="entry name" value="Ribosome hibernation promotion factor-like"/>
    <property type="match status" value="1"/>
</dbReference>
<protein>
    <submittedName>
        <fullName evidence="1">Ribosome-associated translation inhibitor RaiA</fullName>
    </submittedName>
</protein>
<proteinExistence type="predicted"/>
<dbReference type="RefSeq" id="WP_343856250.1">
    <property type="nucleotide sequence ID" value="NZ_BAAAFD010000001.1"/>
</dbReference>
<dbReference type="InterPro" id="IPR036567">
    <property type="entry name" value="RHF-like"/>
</dbReference>
<evidence type="ECO:0000313" key="2">
    <source>
        <dbReference type="Proteomes" id="UP001500359"/>
    </source>
</evidence>